<dbReference type="GO" id="GO:0003676">
    <property type="term" value="F:nucleic acid binding"/>
    <property type="evidence" value="ECO:0007669"/>
    <property type="project" value="InterPro"/>
</dbReference>
<evidence type="ECO:0000256" key="7">
    <source>
        <dbReference type="ARBA" id="ARBA00022801"/>
    </source>
</evidence>
<evidence type="ECO:0000256" key="8">
    <source>
        <dbReference type="SAM" id="MobiDB-lite"/>
    </source>
</evidence>
<comment type="similarity">
    <text evidence="2">Belongs to the RNase H family.</text>
</comment>
<evidence type="ECO:0000256" key="2">
    <source>
        <dbReference type="ARBA" id="ARBA00005300"/>
    </source>
</evidence>
<dbReference type="InterPro" id="IPR012337">
    <property type="entry name" value="RNaseH-like_sf"/>
</dbReference>
<dbReference type="PROSITE" id="PS50879">
    <property type="entry name" value="RNASE_H_1"/>
    <property type="match status" value="1"/>
</dbReference>
<dbReference type="GO" id="GO:0043137">
    <property type="term" value="P:DNA replication, removal of RNA primer"/>
    <property type="evidence" value="ECO:0007669"/>
    <property type="project" value="TreeGrafter"/>
</dbReference>
<name>W3XLH2_PESFW</name>
<reference evidence="11" key="1">
    <citation type="journal article" date="2015" name="BMC Genomics">
        <title>Genomic and transcriptomic analysis of the endophytic fungus Pestalotiopsis fici reveals its lifestyle and high potential for synthesis of natural products.</title>
        <authorList>
            <person name="Wang X."/>
            <person name="Zhang X."/>
            <person name="Liu L."/>
            <person name="Xiang M."/>
            <person name="Wang W."/>
            <person name="Sun X."/>
            <person name="Che Y."/>
            <person name="Guo L."/>
            <person name="Liu G."/>
            <person name="Guo L."/>
            <person name="Wang C."/>
            <person name="Yin W.B."/>
            <person name="Stadler M."/>
            <person name="Zhang X."/>
            <person name="Liu X."/>
        </authorList>
    </citation>
    <scope>NUCLEOTIDE SEQUENCE [LARGE SCALE GENOMIC DNA]</scope>
    <source>
        <strain evidence="11">W106-1 / CGMCC3.15140</strain>
    </source>
</reference>
<keyword evidence="4" id="KW-0540">Nuclease</keyword>
<dbReference type="KEGG" id="pfy:PFICI_00130"/>
<dbReference type="EMBL" id="KI912109">
    <property type="protein sequence ID" value="ETS86302.1"/>
    <property type="molecule type" value="Genomic_DNA"/>
</dbReference>
<dbReference type="Gene3D" id="3.30.420.10">
    <property type="entry name" value="Ribonuclease H-like superfamily/Ribonuclease H"/>
    <property type="match status" value="1"/>
</dbReference>
<keyword evidence="5" id="KW-0479">Metal-binding</keyword>
<evidence type="ECO:0000313" key="10">
    <source>
        <dbReference type="EMBL" id="ETS86302.1"/>
    </source>
</evidence>
<dbReference type="EC" id="3.1.26.4" evidence="3"/>
<dbReference type="OrthoDB" id="407198at2759"/>
<evidence type="ECO:0000256" key="3">
    <source>
        <dbReference type="ARBA" id="ARBA00012180"/>
    </source>
</evidence>
<protein>
    <recommendedName>
        <fullName evidence="3">ribonuclease H</fullName>
        <ecNumber evidence="3">3.1.26.4</ecNumber>
    </recommendedName>
</protein>
<dbReference type="GeneID" id="19265143"/>
<feature type="region of interest" description="Disordered" evidence="8">
    <location>
        <begin position="57"/>
        <end position="88"/>
    </location>
</feature>
<evidence type="ECO:0000256" key="1">
    <source>
        <dbReference type="ARBA" id="ARBA00000077"/>
    </source>
</evidence>
<dbReference type="InParanoid" id="W3XLH2"/>
<evidence type="ECO:0000256" key="5">
    <source>
        <dbReference type="ARBA" id="ARBA00022723"/>
    </source>
</evidence>
<dbReference type="RefSeq" id="XP_007826902.1">
    <property type="nucleotide sequence ID" value="XM_007828711.1"/>
</dbReference>
<dbReference type="PANTHER" id="PTHR10642:SF26">
    <property type="entry name" value="RIBONUCLEASE H1"/>
    <property type="match status" value="1"/>
</dbReference>
<dbReference type="AlphaFoldDB" id="W3XLH2"/>
<dbReference type="GO" id="GO:0046872">
    <property type="term" value="F:metal ion binding"/>
    <property type="evidence" value="ECO:0007669"/>
    <property type="project" value="UniProtKB-KW"/>
</dbReference>
<feature type="compositionally biased region" description="Acidic residues" evidence="8">
    <location>
        <begin position="57"/>
        <end position="72"/>
    </location>
</feature>
<evidence type="ECO:0000313" key="11">
    <source>
        <dbReference type="Proteomes" id="UP000030651"/>
    </source>
</evidence>
<dbReference type="Proteomes" id="UP000030651">
    <property type="component" value="Unassembled WGS sequence"/>
</dbReference>
<dbReference type="eggNOG" id="KOG3752">
    <property type="taxonomic scope" value="Eukaryota"/>
</dbReference>
<dbReference type="SUPFAM" id="SSF53098">
    <property type="entry name" value="Ribonuclease H-like"/>
    <property type="match status" value="1"/>
</dbReference>
<evidence type="ECO:0000256" key="4">
    <source>
        <dbReference type="ARBA" id="ARBA00022722"/>
    </source>
</evidence>
<dbReference type="CDD" id="cd13934">
    <property type="entry name" value="RNase_H_Dikarya_like"/>
    <property type="match status" value="1"/>
</dbReference>
<proteinExistence type="inferred from homology"/>
<dbReference type="GO" id="GO:0004523">
    <property type="term" value="F:RNA-DNA hybrid ribonuclease activity"/>
    <property type="evidence" value="ECO:0007669"/>
    <property type="project" value="UniProtKB-EC"/>
</dbReference>
<dbReference type="InterPro" id="IPR050092">
    <property type="entry name" value="RNase_H"/>
</dbReference>
<keyword evidence="7" id="KW-0378">Hydrolase</keyword>
<dbReference type="STRING" id="1229662.W3XLH2"/>
<dbReference type="InterPro" id="IPR036397">
    <property type="entry name" value="RNaseH_sf"/>
</dbReference>
<sequence length="383" mass="42914">MPLGWYLAQGLIPLGPSSSDDEEGPCQLPNGRIVCSPHGLVTCHRCCSDYTVMEDVLSEEEGEEDDDKDDEDRDAHSARNHLQQQQQLPPWLPPWGGLAYRPPGTFQDAQPEETEAEAIYWNLSPETRAIIYRVYGPPPPRQTSDSQAQATLNRLRQNMPPHPFPEKVRGTGHIFPTKFFPLNTTIKPMELFPATMEDEGGILRYTHFNDRGKLLVLTDGACLNNGQPNPKAGWSVQSGQRSTGVQACLAGRLETTGPFGDESAQTSNRAELRAVIVALRSGHWRRLHCHAIVIATDSGYVVEGATKHIKSWIRYGWTTRQGTGVKNKDLWELLLGDVERWDREGVKVHFWKIPREWNSVADYSAKTAAAGERVSAEWRDPEV</sequence>
<organism evidence="10 11">
    <name type="scientific">Pestalotiopsis fici (strain W106-1 / CGMCC3.15140)</name>
    <dbReference type="NCBI Taxonomy" id="1229662"/>
    <lineage>
        <taxon>Eukaryota</taxon>
        <taxon>Fungi</taxon>
        <taxon>Dikarya</taxon>
        <taxon>Ascomycota</taxon>
        <taxon>Pezizomycotina</taxon>
        <taxon>Sordariomycetes</taxon>
        <taxon>Xylariomycetidae</taxon>
        <taxon>Amphisphaeriales</taxon>
        <taxon>Sporocadaceae</taxon>
        <taxon>Pestalotiopsis</taxon>
    </lineage>
</organism>
<gene>
    <name evidence="10" type="ORF">PFICI_00130</name>
</gene>
<dbReference type="OMA" id="GMRIQFW"/>
<comment type="catalytic activity">
    <reaction evidence="1">
        <text>Endonucleolytic cleavage to 5'-phosphomonoester.</text>
        <dbReference type="EC" id="3.1.26.4"/>
    </reaction>
</comment>
<keyword evidence="6" id="KW-0255">Endonuclease</keyword>
<dbReference type="InterPro" id="IPR002156">
    <property type="entry name" value="RNaseH_domain"/>
</dbReference>
<keyword evidence="11" id="KW-1185">Reference proteome</keyword>
<evidence type="ECO:0000256" key="6">
    <source>
        <dbReference type="ARBA" id="ARBA00022759"/>
    </source>
</evidence>
<evidence type="ECO:0000259" key="9">
    <source>
        <dbReference type="PROSITE" id="PS50879"/>
    </source>
</evidence>
<dbReference type="HOGENOM" id="CLU_030894_4_1_1"/>
<dbReference type="Pfam" id="PF00075">
    <property type="entry name" value="RNase_H"/>
    <property type="match status" value="1"/>
</dbReference>
<accession>W3XLH2</accession>
<dbReference type="PANTHER" id="PTHR10642">
    <property type="entry name" value="RIBONUCLEASE H1"/>
    <property type="match status" value="1"/>
</dbReference>
<feature type="domain" description="RNase H type-1" evidence="9">
    <location>
        <begin position="210"/>
        <end position="370"/>
    </location>
</feature>